<dbReference type="AlphaFoldDB" id="A0A165N412"/>
<organism evidence="2 3">
    <name type="scientific">Exidia glandulosa HHB12029</name>
    <dbReference type="NCBI Taxonomy" id="1314781"/>
    <lineage>
        <taxon>Eukaryota</taxon>
        <taxon>Fungi</taxon>
        <taxon>Dikarya</taxon>
        <taxon>Basidiomycota</taxon>
        <taxon>Agaricomycotina</taxon>
        <taxon>Agaricomycetes</taxon>
        <taxon>Auriculariales</taxon>
        <taxon>Exidiaceae</taxon>
        <taxon>Exidia</taxon>
    </lineage>
</organism>
<evidence type="ECO:0000259" key="1">
    <source>
        <dbReference type="PROSITE" id="PS50181"/>
    </source>
</evidence>
<protein>
    <recommendedName>
        <fullName evidence="1">F-box domain-containing protein</fullName>
    </recommendedName>
</protein>
<dbReference type="InParanoid" id="A0A165N412"/>
<reference evidence="2 3" key="1">
    <citation type="journal article" date="2016" name="Mol. Biol. Evol.">
        <title>Comparative Genomics of Early-Diverging Mushroom-Forming Fungi Provides Insights into the Origins of Lignocellulose Decay Capabilities.</title>
        <authorList>
            <person name="Nagy L.G."/>
            <person name="Riley R."/>
            <person name="Tritt A."/>
            <person name="Adam C."/>
            <person name="Daum C."/>
            <person name="Floudas D."/>
            <person name="Sun H."/>
            <person name="Yadav J.S."/>
            <person name="Pangilinan J."/>
            <person name="Larsson K.H."/>
            <person name="Matsuura K."/>
            <person name="Barry K."/>
            <person name="Labutti K."/>
            <person name="Kuo R."/>
            <person name="Ohm R.A."/>
            <person name="Bhattacharya S.S."/>
            <person name="Shirouzu T."/>
            <person name="Yoshinaga Y."/>
            <person name="Martin F.M."/>
            <person name="Grigoriev I.V."/>
            <person name="Hibbett D.S."/>
        </authorList>
    </citation>
    <scope>NUCLEOTIDE SEQUENCE [LARGE SCALE GENOMIC DNA]</scope>
    <source>
        <strain evidence="2 3">HHB12029</strain>
    </source>
</reference>
<sequence length="461" mass="51490">MDRIPDDVLRVILDKLWLGELVRIMRVSSRWHALIMDLPVYWRDISLGSPAPSDVNFFLHRMRMSSSQRPIRVSLPIFKLLPSVVTAIAEHLHHIQHLDINVPIRLVEGLLIALANPAPMLEKFSFILCHLYQREALPTLPATLFARNAPLLRTVSLENILFAKAGLACFAHVTKAHMACSIPIPLPVAMSNPMAMFPIARHVSLLAADARLVTIDESIYDSESWRNVESLELSGRAWGQLRLPLEAIPRITFSRWDPSCVEMALGHIRGCLELHLETSGSPYTTFTAHIVGSNGSRTLDRSFGNEAASDWLKAPDPVSGDRWHPDLLTHRLPHSLLKHGPLIDRTVTLRLSGGAFFGPLLQLFDPLPALERLIIEDVVCLPQPPSTVLRCPNLRDLVLVGSPELCRPTQEEVDEFIRVCLITGRLPLRVEPRNFTIDPSDWRGADPSFIVIANEAAGAEQ</sequence>
<gene>
    <name evidence="2" type="ORF">EXIGLDRAFT_762036</name>
</gene>
<evidence type="ECO:0000313" key="3">
    <source>
        <dbReference type="Proteomes" id="UP000077266"/>
    </source>
</evidence>
<dbReference type="InterPro" id="IPR032675">
    <property type="entry name" value="LRR_dom_sf"/>
</dbReference>
<evidence type="ECO:0000313" key="2">
    <source>
        <dbReference type="EMBL" id="KZW00174.1"/>
    </source>
</evidence>
<dbReference type="InterPro" id="IPR001810">
    <property type="entry name" value="F-box_dom"/>
</dbReference>
<dbReference type="Gene3D" id="3.80.10.10">
    <property type="entry name" value="Ribonuclease Inhibitor"/>
    <property type="match status" value="1"/>
</dbReference>
<dbReference type="Pfam" id="PF12937">
    <property type="entry name" value="F-box-like"/>
    <property type="match status" value="1"/>
</dbReference>
<dbReference type="OrthoDB" id="3181259at2759"/>
<dbReference type="Proteomes" id="UP000077266">
    <property type="component" value="Unassembled WGS sequence"/>
</dbReference>
<proteinExistence type="predicted"/>
<feature type="domain" description="F-box" evidence="1">
    <location>
        <begin position="1"/>
        <end position="45"/>
    </location>
</feature>
<dbReference type="PROSITE" id="PS50181">
    <property type="entry name" value="FBOX"/>
    <property type="match status" value="1"/>
</dbReference>
<keyword evidence="3" id="KW-1185">Reference proteome</keyword>
<accession>A0A165N412</accession>
<dbReference type="SMART" id="SM00256">
    <property type="entry name" value="FBOX"/>
    <property type="match status" value="1"/>
</dbReference>
<name>A0A165N412_EXIGL</name>
<dbReference type="InterPro" id="IPR036047">
    <property type="entry name" value="F-box-like_dom_sf"/>
</dbReference>
<dbReference type="EMBL" id="KV425903">
    <property type="protein sequence ID" value="KZW00174.1"/>
    <property type="molecule type" value="Genomic_DNA"/>
</dbReference>
<dbReference type="SUPFAM" id="SSF81383">
    <property type="entry name" value="F-box domain"/>
    <property type="match status" value="1"/>
</dbReference>